<name>A0A9D2SR06_9FIRM</name>
<evidence type="ECO:0000259" key="3">
    <source>
        <dbReference type="PROSITE" id="PS50977"/>
    </source>
</evidence>
<protein>
    <submittedName>
        <fullName evidence="4">TetR/AcrR family transcriptional regulator</fullName>
    </submittedName>
</protein>
<dbReference type="SUPFAM" id="SSF46689">
    <property type="entry name" value="Homeodomain-like"/>
    <property type="match status" value="1"/>
</dbReference>
<dbReference type="Proteomes" id="UP000823891">
    <property type="component" value="Unassembled WGS sequence"/>
</dbReference>
<evidence type="ECO:0000256" key="2">
    <source>
        <dbReference type="PROSITE-ProRule" id="PRU00335"/>
    </source>
</evidence>
<feature type="DNA-binding region" description="H-T-H motif" evidence="2">
    <location>
        <begin position="31"/>
        <end position="50"/>
    </location>
</feature>
<reference evidence="4" key="1">
    <citation type="journal article" date="2021" name="PeerJ">
        <title>Extensive microbial diversity within the chicken gut microbiome revealed by metagenomics and culture.</title>
        <authorList>
            <person name="Gilroy R."/>
            <person name="Ravi A."/>
            <person name="Getino M."/>
            <person name="Pursley I."/>
            <person name="Horton D.L."/>
            <person name="Alikhan N.F."/>
            <person name="Baker D."/>
            <person name="Gharbi K."/>
            <person name="Hall N."/>
            <person name="Watson M."/>
            <person name="Adriaenssens E.M."/>
            <person name="Foster-Nyarko E."/>
            <person name="Jarju S."/>
            <person name="Secka A."/>
            <person name="Antonio M."/>
            <person name="Oren A."/>
            <person name="Chaudhuri R.R."/>
            <person name="La Ragione R."/>
            <person name="Hildebrand F."/>
            <person name="Pallen M.J."/>
        </authorList>
    </citation>
    <scope>NUCLEOTIDE SEQUENCE</scope>
    <source>
        <strain evidence="4">USAMLcec2-132</strain>
    </source>
</reference>
<accession>A0A9D2SR06</accession>
<evidence type="ECO:0000256" key="1">
    <source>
        <dbReference type="ARBA" id="ARBA00023125"/>
    </source>
</evidence>
<dbReference type="InterPro" id="IPR050624">
    <property type="entry name" value="HTH-type_Tx_Regulator"/>
</dbReference>
<dbReference type="InterPro" id="IPR001647">
    <property type="entry name" value="HTH_TetR"/>
</dbReference>
<dbReference type="PROSITE" id="PS50977">
    <property type="entry name" value="HTH_TETR_2"/>
    <property type="match status" value="1"/>
</dbReference>
<dbReference type="EMBL" id="DWWS01000068">
    <property type="protein sequence ID" value="HJC25574.1"/>
    <property type="molecule type" value="Genomic_DNA"/>
</dbReference>
<proteinExistence type="predicted"/>
<keyword evidence="1 2" id="KW-0238">DNA-binding</keyword>
<dbReference type="GO" id="GO:0003677">
    <property type="term" value="F:DNA binding"/>
    <property type="evidence" value="ECO:0007669"/>
    <property type="project" value="UniProtKB-UniRule"/>
</dbReference>
<dbReference type="AlphaFoldDB" id="A0A9D2SR06"/>
<dbReference type="PANTHER" id="PTHR43479:SF11">
    <property type="entry name" value="ACREF_ENVCD OPERON REPRESSOR-RELATED"/>
    <property type="match status" value="1"/>
</dbReference>
<dbReference type="PANTHER" id="PTHR43479">
    <property type="entry name" value="ACREF/ENVCD OPERON REPRESSOR-RELATED"/>
    <property type="match status" value="1"/>
</dbReference>
<reference evidence="4" key="2">
    <citation type="submission" date="2021-04" db="EMBL/GenBank/DDBJ databases">
        <authorList>
            <person name="Gilroy R."/>
        </authorList>
    </citation>
    <scope>NUCLEOTIDE SEQUENCE</scope>
    <source>
        <strain evidence="4">USAMLcec2-132</strain>
    </source>
</reference>
<feature type="domain" description="HTH tetR-type" evidence="3">
    <location>
        <begin position="8"/>
        <end position="68"/>
    </location>
</feature>
<comment type="caution">
    <text evidence="4">The sequence shown here is derived from an EMBL/GenBank/DDBJ whole genome shotgun (WGS) entry which is preliminary data.</text>
</comment>
<dbReference type="Gene3D" id="1.10.357.10">
    <property type="entry name" value="Tetracycline Repressor, domain 2"/>
    <property type="match status" value="1"/>
</dbReference>
<sequence>MPLIVDKRKEQTKILDAFERCIEDKPIFNITLRDIAKKANMSHPKLLSYFPSKHDLIEAYCQYTKDYMVEHCRKWFSTHLRTSYETNLAYLSDFLRYIADGEAGENRPNATVQTYVLAKYDPKIAEIVEKEFAAWRAEMEQHLSEIYGSAAGAGEAEAMMALITGIFTCNYTGALTGSVNDSFLQRLKALSVE</sequence>
<dbReference type="InterPro" id="IPR009057">
    <property type="entry name" value="Homeodomain-like_sf"/>
</dbReference>
<dbReference type="Pfam" id="PF00440">
    <property type="entry name" value="TetR_N"/>
    <property type="match status" value="1"/>
</dbReference>
<evidence type="ECO:0000313" key="5">
    <source>
        <dbReference type="Proteomes" id="UP000823891"/>
    </source>
</evidence>
<evidence type="ECO:0000313" key="4">
    <source>
        <dbReference type="EMBL" id="HJC25574.1"/>
    </source>
</evidence>
<gene>
    <name evidence="4" type="ORF">H9761_18085</name>
</gene>
<organism evidence="4 5">
    <name type="scientific">Candidatus Eisenbergiella merdavium</name>
    <dbReference type="NCBI Taxonomy" id="2838551"/>
    <lineage>
        <taxon>Bacteria</taxon>
        <taxon>Bacillati</taxon>
        <taxon>Bacillota</taxon>
        <taxon>Clostridia</taxon>
        <taxon>Lachnospirales</taxon>
        <taxon>Lachnospiraceae</taxon>
        <taxon>Eisenbergiella</taxon>
    </lineage>
</organism>